<dbReference type="OrthoDB" id="3695885at2"/>
<dbReference type="AlphaFoldDB" id="A0A1T4USS5"/>
<reference evidence="4 5" key="1">
    <citation type="submission" date="2017-02" db="EMBL/GenBank/DDBJ databases">
        <authorList>
            <person name="Peterson S.W."/>
        </authorList>
    </citation>
    <scope>NUCLEOTIDE SEQUENCE [LARGE SCALE GENOMIC DNA]</scope>
    <source>
        <strain evidence="4 5">CECT 9189</strain>
    </source>
</reference>
<dbReference type="GO" id="GO:0031054">
    <property type="term" value="P:pre-miRNA processing"/>
    <property type="evidence" value="ECO:0007669"/>
    <property type="project" value="TreeGrafter"/>
</dbReference>
<gene>
    <name evidence="4" type="primary">cspB</name>
    <name evidence="4" type="ORF">CZ814_03651</name>
</gene>
<comment type="subcellular location">
    <subcellularLocation>
        <location evidence="1">Cytoplasm</location>
    </subcellularLocation>
</comment>
<feature type="domain" description="CSD" evidence="3">
    <location>
        <begin position="2"/>
        <end position="74"/>
    </location>
</feature>
<organism evidence="4 5">
    <name type="scientific">Photobacterium toruni</name>
    <dbReference type="NCBI Taxonomy" id="1935446"/>
    <lineage>
        <taxon>Bacteria</taxon>
        <taxon>Pseudomonadati</taxon>
        <taxon>Pseudomonadota</taxon>
        <taxon>Gammaproteobacteria</taxon>
        <taxon>Vibrionales</taxon>
        <taxon>Vibrionaceae</taxon>
        <taxon>Photobacterium</taxon>
    </lineage>
</organism>
<protein>
    <submittedName>
        <fullName evidence="4">Cold shock protein CspB</fullName>
    </submittedName>
</protein>
<dbReference type="Pfam" id="PF00313">
    <property type="entry name" value="CSD"/>
    <property type="match status" value="1"/>
</dbReference>
<name>A0A1T4USS5_9GAMM</name>
<dbReference type="Proteomes" id="UP000191116">
    <property type="component" value="Unassembled WGS sequence"/>
</dbReference>
<dbReference type="RefSeq" id="WP_065176478.1">
    <property type="nucleotide sequence ID" value="NZ_AP024856.1"/>
</dbReference>
<keyword evidence="2" id="KW-0963">Cytoplasm</keyword>
<evidence type="ECO:0000256" key="2">
    <source>
        <dbReference type="ARBA" id="ARBA00022490"/>
    </source>
</evidence>
<dbReference type="PROSITE" id="PS51857">
    <property type="entry name" value="CSD_2"/>
    <property type="match status" value="1"/>
</dbReference>
<dbReference type="SUPFAM" id="SSF50249">
    <property type="entry name" value="Nucleic acid-binding proteins"/>
    <property type="match status" value="1"/>
</dbReference>
<dbReference type="InterPro" id="IPR011129">
    <property type="entry name" value="CSD"/>
</dbReference>
<evidence type="ECO:0000313" key="4">
    <source>
        <dbReference type="EMBL" id="SKA55700.1"/>
    </source>
</evidence>
<dbReference type="EMBL" id="FUWP01000031">
    <property type="protein sequence ID" value="SKA55700.1"/>
    <property type="molecule type" value="Genomic_DNA"/>
</dbReference>
<dbReference type="PIRSF" id="PIRSF002599">
    <property type="entry name" value="Cold_shock_A"/>
    <property type="match status" value="1"/>
</dbReference>
<dbReference type="InterPro" id="IPR012340">
    <property type="entry name" value="NA-bd_OB-fold"/>
</dbReference>
<dbReference type="InterPro" id="IPR002059">
    <property type="entry name" value="CSP_DNA-bd"/>
</dbReference>
<dbReference type="InterPro" id="IPR051373">
    <property type="entry name" value="Lin-28_RNA-binding"/>
</dbReference>
<dbReference type="PANTHER" id="PTHR46109">
    <property type="entry name" value="PROTEIN LIN-28"/>
    <property type="match status" value="1"/>
</dbReference>
<dbReference type="GO" id="GO:0005829">
    <property type="term" value="C:cytosol"/>
    <property type="evidence" value="ECO:0007669"/>
    <property type="project" value="UniProtKB-ARBA"/>
</dbReference>
<evidence type="ECO:0000256" key="1">
    <source>
        <dbReference type="ARBA" id="ARBA00004496"/>
    </source>
</evidence>
<dbReference type="GO" id="GO:0003729">
    <property type="term" value="F:mRNA binding"/>
    <property type="evidence" value="ECO:0007669"/>
    <property type="project" value="TreeGrafter"/>
</dbReference>
<dbReference type="SMART" id="SM00357">
    <property type="entry name" value="CSP"/>
    <property type="match status" value="1"/>
</dbReference>
<proteinExistence type="predicted"/>
<dbReference type="Gene3D" id="2.40.50.140">
    <property type="entry name" value="Nucleic acid-binding proteins"/>
    <property type="match status" value="1"/>
</dbReference>
<sequence length="77" mass="8897">MKTIAIVKWFDKERGHGFCNEFCVIKGDVISSNDVFIHYSDIESQGFKKLNKGELIKCSIVRTERGTQAREITRFVK</sequence>
<dbReference type="PANTHER" id="PTHR46109:SF1">
    <property type="entry name" value="PROTEIN LIN-28 HOMOLOG"/>
    <property type="match status" value="1"/>
</dbReference>
<evidence type="ECO:0000313" key="5">
    <source>
        <dbReference type="Proteomes" id="UP000191116"/>
    </source>
</evidence>
<evidence type="ECO:0000259" key="3">
    <source>
        <dbReference type="PROSITE" id="PS51857"/>
    </source>
</evidence>
<dbReference type="InterPro" id="IPR012156">
    <property type="entry name" value="Cold_shock_CspA"/>
</dbReference>
<accession>A0A1T4USS5</accession>